<dbReference type="InterPro" id="IPR044824">
    <property type="entry name" value="MAIN-like"/>
</dbReference>
<protein>
    <recommendedName>
        <fullName evidence="1">Aminotransferase-like plant mobile domain-containing protein</fullName>
    </recommendedName>
</protein>
<organism evidence="2 3">
    <name type="scientific">Gossypium arboreum</name>
    <name type="common">Tree cotton</name>
    <name type="synonym">Gossypium nanking</name>
    <dbReference type="NCBI Taxonomy" id="29729"/>
    <lineage>
        <taxon>Eukaryota</taxon>
        <taxon>Viridiplantae</taxon>
        <taxon>Streptophyta</taxon>
        <taxon>Embryophyta</taxon>
        <taxon>Tracheophyta</taxon>
        <taxon>Spermatophyta</taxon>
        <taxon>Magnoliopsida</taxon>
        <taxon>eudicotyledons</taxon>
        <taxon>Gunneridae</taxon>
        <taxon>Pentapetalae</taxon>
        <taxon>rosids</taxon>
        <taxon>malvids</taxon>
        <taxon>Malvales</taxon>
        <taxon>Malvaceae</taxon>
        <taxon>Malvoideae</taxon>
        <taxon>Gossypium</taxon>
    </lineage>
</organism>
<dbReference type="Proteomes" id="UP001358586">
    <property type="component" value="Chromosome 12"/>
</dbReference>
<dbReference type="Pfam" id="PF10536">
    <property type="entry name" value="PMD"/>
    <property type="match status" value="1"/>
</dbReference>
<proteinExistence type="predicted"/>
<evidence type="ECO:0000313" key="3">
    <source>
        <dbReference type="Proteomes" id="UP001358586"/>
    </source>
</evidence>
<reference evidence="2 3" key="1">
    <citation type="submission" date="2023-03" db="EMBL/GenBank/DDBJ databases">
        <title>WGS of Gossypium arboreum.</title>
        <authorList>
            <person name="Yu D."/>
        </authorList>
    </citation>
    <scope>NUCLEOTIDE SEQUENCE [LARGE SCALE GENOMIC DNA]</scope>
    <source>
        <tissue evidence="2">Leaf</tissue>
    </source>
</reference>
<gene>
    <name evidence="2" type="ORF">PVK06_044288</name>
</gene>
<dbReference type="InterPro" id="IPR019557">
    <property type="entry name" value="AminoTfrase-like_pln_mobile"/>
</dbReference>
<evidence type="ECO:0000313" key="2">
    <source>
        <dbReference type="EMBL" id="KAK5776329.1"/>
    </source>
</evidence>
<dbReference type="PANTHER" id="PTHR46033:SF8">
    <property type="entry name" value="PROTEIN MAINTENANCE OF MERISTEMS-LIKE"/>
    <property type="match status" value="1"/>
</dbReference>
<name>A0ABR0MTB3_GOSAR</name>
<dbReference type="PANTHER" id="PTHR46033">
    <property type="entry name" value="PROTEIN MAIN-LIKE 2"/>
    <property type="match status" value="1"/>
</dbReference>
<comment type="caution">
    <text evidence="2">The sequence shown here is derived from an EMBL/GenBank/DDBJ whole genome shotgun (WGS) entry which is preliminary data.</text>
</comment>
<sequence length="116" mass="13103">MISSLIHHDDKYISVSQLQMAGDQILKCHIHNLPVLPSPLIKSYLRDVGFWHVALVDWGCKLDLKLVSALVERWRPETHTFHLPYDECTITLEDMHLQLGLPVDGSVVIGSVHTVA</sequence>
<accession>A0ABR0MTB3</accession>
<dbReference type="EMBL" id="JARKNE010000012">
    <property type="protein sequence ID" value="KAK5776329.1"/>
    <property type="molecule type" value="Genomic_DNA"/>
</dbReference>
<feature type="domain" description="Aminotransferase-like plant mobile" evidence="1">
    <location>
        <begin position="60"/>
        <end position="113"/>
    </location>
</feature>
<evidence type="ECO:0000259" key="1">
    <source>
        <dbReference type="Pfam" id="PF10536"/>
    </source>
</evidence>
<keyword evidence="3" id="KW-1185">Reference proteome</keyword>